<evidence type="ECO:0000256" key="12">
    <source>
        <dbReference type="SAM" id="MobiDB-lite"/>
    </source>
</evidence>
<evidence type="ECO:0000256" key="2">
    <source>
        <dbReference type="ARBA" id="ARBA00004623"/>
    </source>
</evidence>
<comment type="caution">
    <text evidence="13">The sequence shown here is derived from an EMBL/GenBank/DDBJ whole genome shotgun (WGS) entry which is preliminary data.</text>
</comment>
<dbReference type="GO" id="GO:0034727">
    <property type="term" value="P:piecemeal microautophagy of the nucleus"/>
    <property type="evidence" value="ECO:0007669"/>
    <property type="project" value="TreeGrafter"/>
</dbReference>
<dbReference type="PANTHER" id="PTHR13190">
    <property type="entry name" value="AUTOPHAGY-RELATED 2, ISOFORM A"/>
    <property type="match status" value="1"/>
</dbReference>
<evidence type="ECO:0000256" key="9">
    <source>
        <dbReference type="ARBA" id="ARBA00023136"/>
    </source>
</evidence>
<dbReference type="GO" id="GO:0061709">
    <property type="term" value="P:reticulophagy"/>
    <property type="evidence" value="ECO:0007669"/>
    <property type="project" value="TreeGrafter"/>
</dbReference>
<accession>A0A8X8X5L5</accession>
<reference evidence="13" key="2">
    <citation type="submission" date="2020-08" db="EMBL/GenBank/DDBJ databases">
        <title>Plant Genome Project.</title>
        <authorList>
            <person name="Zhang R.-G."/>
        </authorList>
    </citation>
    <scope>NUCLEOTIDE SEQUENCE</scope>
    <source>
        <strain evidence="13">Huo1</strain>
        <tissue evidence="13">Leaf</tissue>
    </source>
</reference>
<keyword evidence="8" id="KW-0445">Lipid transport</keyword>
<sequence length="2051" mass="227474">MFSWSFSKSAEAMFSRWAVKRVCKFLLKKKLGKFILGDIDLDHLDVQLGAGTIQLSDLALNVDYINEKFGTAAVLVKEGSVGSLTVTMPWKEGGCRVEVDELEFVIAPRQTKATQDEFETCSHSKSGNDNSSHGLRKQDNETHNNAVGSASVEVHEGVKTIAKMVKWLLTSFHVKIKKLIVAFDPLLEDGNGKLLDRILVLRISELQCGTHISEDSSTNFTKARNVLGISRLTNFLEFQGAVLELLPVDGLDHESSPQFLVDSTIGNWYSGHCTPGNTTTIISGEKGGFCGSLKLSLPWKNGSLDIRKVDANLHIEPLELRLEPSSIRSFIFMWNLLKGIGEEREDPGPRELSDNLSSSSSAMHPSGKGLLGNEVLVANLTEKENLLSDSHLISDWVSKRQKDPNEEEPDFGASVDQFFECIDGLRNSHSALGNSGMWNWTCSVFSAITAASNLASGSLHVPPEQQLVETNFSASVEKVSLLLSFIDEDEKQSPKMNADMVNTANHLHHLCAQFVDLDLVLQVHPREMNFGLTVQHFQLVDHFSSMNGLVDYKTHGQHENSDRETGLIQKMQEGVQSALWTVRESTKDIGVGHRLNDHVEVSLSMQDGIGCRHMKKDKDICRDYANVTLLRTSGVSSCHVSVNLASSGSSLMGPTSFTLKLPPFVCWMNFDLITTVLEFMREMSNCIGTTNLGNGFTPEPESEEYGFSHPRSTNVSTRKFLEGNIFLPNARIILCIPLKDREYYSSYSSCSQFIAFDLVSPTMRGRDDRSTRLTPVASFDKRPTMTTSCSLNLNMGDFYLFNISSAYMKKFDESETYERLEAGFSAEKIFSVVNGTGHLSVISMFWQEGPVTGPWIAKKAKLLASSEYGKRQDKVVGKDSDFASVTTVRDSNGFDTHTRQEMLASSAFFLHGKLPTATIHLDERKYENISGLLNQMAEHFAFVTTESVSNMEEHSALQTSFLFECESLNIFLAVEPVGNVKCSIHSELPSSWSGLTLKVDKFELLSVSNIGGINHANFLWVSHGKGSLWGSTEGLNREFLLISCSDSTMGRGDGEGSNVLSSRYSGSDIINFSDPESNHIFTSIAIRCATVVAIGGRLDWFNTIISFFILPSSESQQADDNCQEKTCGSSFILNLVDVGLSYEPYIEKLTEDQGTDLKSSDFKANEYEDEMYVACLLAASSLKLSNTTVADSAQRDYKIRLQDLGFLICMVPEYGLGGCTNSVEQLNNLGYVKVAQEANVEALFRTNCENGHTWELECAESHIMLSTCHDTTSGLIRLAAQLQKLFAPDMQDYVVHLENRWNNVQQAHEVTDKMTFGGEFSPLHQSEGSSQDKKSKMVNLMDEICEDVFQLDSNSAGQAKNLNSYLCSVLDDTSLVASGASSSGEKAPEFIEEYFLSDLRPLSVLSPGSQSSELYGFNNVVEDDLKGNDGWYGSTPLRILENHASKVEKPDVRKPVDSEISTNDPEHVNGVMAEGRIVLKNINVSWRMYAGSDWANFHSTSPTFASARDVTACLELALSGICIEYDVYPDGEISASTLSLTIRDFCLYDRSNDAPWKLVLGNYQSKKHPRKSSSKAVKLNLEAVRPDPSIHIEENRLRIAFLPLLLHLHQRQLEFFISFFGGKNSPAESSSSIPTDKSNSGDLFEKSDNVEGRGISEEAFLPYFQKFDIWPMLVRVDYIPSHVDLTALRGGKYVELVNLLPWKICYGLAVELQLKHVQGIGLYGWSSVCETILGEWLEDISQNQVHELLKGLPPIKSLLAVSSGAVKLVSLPVKSYKTDHRLLKGMQRGTVAFLKSISLEAVGLGVHLAGGAHNILLQAECILANIPPSVPWPLESEAGNSVKSNQPNDAHHGIQQVKYPIKHWLPALFYIVVANKDINFSWQAYQSISDGFGRSASALVQSPLKKYQRGARIGSATSCRALLCFIFVPRYSSSASMFISLIRSTKKSLRRNTWAKPHLRNLSSRCCIESRIMLSATLKIILWVLPNVEAVEKQKMMVKMQGYRYQRWSEIQPPSGVEVTGVYRSFTMGDSIGGAFSMVRLVRRDCVKNLV</sequence>
<protein>
    <recommendedName>
        <fullName evidence="4">Autophagy-related protein 2</fullName>
    </recommendedName>
</protein>
<evidence type="ECO:0000256" key="7">
    <source>
        <dbReference type="ARBA" id="ARBA00023006"/>
    </source>
</evidence>
<evidence type="ECO:0000256" key="1">
    <source>
        <dbReference type="ARBA" id="ARBA00004406"/>
    </source>
</evidence>
<comment type="catalytic activity">
    <reaction evidence="10">
        <text>a 1,2-diacyl-sn-glycero-3-phospho-L-serine(in) = a 1,2-diacyl-sn-glycero-3-phospho-L-serine(out)</text>
        <dbReference type="Rhea" id="RHEA:38663"/>
        <dbReference type="ChEBI" id="CHEBI:57262"/>
    </reaction>
</comment>
<dbReference type="Proteomes" id="UP000298416">
    <property type="component" value="Unassembled WGS sequence"/>
</dbReference>
<name>A0A8X8X5L5_SALSN</name>
<feature type="compositionally biased region" description="Basic and acidic residues" evidence="12">
    <location>
        <begin position="343"/>
        <end position="353"/>
    </location>
</feature>
<dbReference type="EMBL" id="PNBA02000012">
    <property type="protein sequence ID" value="KAG6406569.1"/>
    <property type="molecule type" value="Genomic_DNA"/>
</dbReference>
<dbReference type="PANTHER" id="PTHR13190:SF1">
    <property type="entry name" value="AUTOPHAGY-RELATED 2, ISOFORM A"/>
    <property type="match status" value="1"/>
</dbReference>
<dbReference type="GO" id="GO:0005789">
    <property type="term" value="C:endoplasmic reticulum membrane"/>
    <property type="evidence" value="ECO:0007669"/>
    <property type="project" value="UniProtKB-SubCell"/>
</dbReference>
<dbReference type="GO" id="GO:0006869">
    <property type="term" value="P:lipid transport"/>
    <property type="evidence" value="ECO:0007669"/>
    <property type="project" value="UniProtKB-KW"/>
</dbReference>
<keyword evidence="9" id="KW-0472">Membrane</keyword>
<evidence type="ECO:0000256" key="5">
    <source>
        <dbReference type="ARBA" id="ARBA00022448"/>
    </source>
</evidence>
<feature type="region of interest" description="Disordered" evidence="12">
    <location>
        <begin position="115"/>
        <end position="143"/>
    </location>
</feature>
<feature type="compositionally biased region" description="Polar residues" evidence="12">
    <location>
        <begin position="121"/>
        <end position="133"/>
    </location>
</feature>
<dbReference type="GO" id="GO:0061723">
    <property type="term" value="P:glycophagy"/>
    <property type="evidence" value="ECO:0007669"/>
    <property type="project" value="TreeGrafter"/>
</dbReference>
<dbReference type="Pfam" id="PF13329">
    <property type="entry name" value="ATG2_CAD"/>
    <property type="match status" value="3"/>
</dbReference>
<reference evidence="13" key="1">
    <citation type="submission" date="2018-01" db="EMBL/GenBank/DDBJ databases">
        <authorList>
            <person name="Mao J.F."/>
        </authorList>
    </citation>
    <scope>NUCLEOTIDE SEQUENCE</scope>
    <source>
        <strain evidence="13">Huo1</strain>
        <tissue evidence="13">Leaf</tissue>
    </source>
</reference>
<dbReference type="GO" id="GO:0061908">
    <property type="term" value="C:phagophore"/>
    <property type="evidence" value="ECO:0007669"/>
    <property type="project" value="TreeGrafter"/>
</dbReference>
<keyword evidence="5" id="KW-0813">Transport</keyword>
<dbReference type="GO" id="GO:0000422">
    <property type="term" value="P:autophagy of mitochondrion"/>
    <property type="evidence" value="ECO:0007669"/>
    <property type="project" value="TreeGrafter"/>
</dbReference>
<organism evidence="13">
    <name type="scientific">Salvia splendens</name>
    <name type="common">Scarlet sage</name>
    <dbReference type="NCBI Taxonomy" id="180675"/>
    <lineage>
        <taxon>Eukaryota</taxon>
        <taxon>Viridiplantae</taxon>
        <taxon>Streptophyta</taxon>
        <taxon>Embryophyta</taxon>
        <taxon>Tracheophyta</taxon>
        <taxon>Spermatophyta</taxon>
        <taxon>Magnoliopsida</taxon>
        <taxon>eudicotyledons</taxon>
        <taxon>Gunneridae</taxon>
        <taxon>Pentapetalae</taxon>
        <taxon>asterids</taxon>
        <taxon>lamiids</taxon>
        <taxon>Lamiales</taxon>
        <taxon>Lamiaceae</taxon>
        <taxon>Nepetoideae</taxon>
        <taxon>Mentheae</taxon>
        <taxon>Salviinae</taxon>
        <taxon>Salvia</taxon>
        <taxon>Salvia subgen. Calosphace</taxon>
        <taxon>core Calosphace</taxon>
    </lineage>
</organism>
<evidence type="ECO:0000256" key="6">
    <source>
        <dbReference type="ARBA" id="ARBA00022824"/>
    </source>
</evidence>
<evidence type="ECO:0000256" key="3">
    <source>
        <dbReference type="ARBA" id="ARBA00009714"/>
    </source>
</evidence>
<feature type="region of interest" description="Disordered" evidence="12">
    <location>
        <begin position="343"/>
        <end position="367"/>
    </location>
</feature>
<keyword evidence="7" id="KW-0072">Autophagy</keyword>
<evidence type="ECO:0000256" key="8">
    <source>
        <dbReference type="ARBA" id="ARBA00023055"/>
    </source>
</evidence>
<comment type="catalytic activity">
    <reaction evidence="11">
        <text>a 1,2-diacyl-sn-glycero-3-phosphoethanolamine(in) = a 1,2-diacyl-sn-glycero-3-phosphoethanolamine(out)</text>
        <dbReference type="Rhea" id="RHEA:38895"/>
        <dbReference type="ChEBI" id="CHEBI:64612"/>
    </reaction>
</comment>
<evidence type="ECO:0000313" key="13">
    <source>
        <dbReference type="EMBL" id="KAG6406569.1"/>
    </source>
</evidence>
<evidence type="ECO:0000313" key="14">
    <source>
        <dbReference type="Proteomes" id="UP000298416"/>
    </source>
</evidence>
<dbReference type="GO" id="GO:0000045">
    <property type="term" value="P:autophagosome assembly"/>
    <property type="evidence" value="ECO:0007669"/>
    <property type="project" value="TreeGrafter"/>
</dbReference>
<gene>
    <name evidence="13" type="ORF">SASPL_134173</name>
</gene>
<comment type="similarity">
    <text evidence="3">Belongs to the ATG2 family.</text>
</comment>
<proteinExistence type="inferred from homology"/>
<comment type="subcellular location">
    <subcellularLocation>
        <location evidence="1">Endoplasmic reticulum membrane</location>
        <topology evidence="1">Peripheral membrane protein</topology>
    </subcellularLocation>
    <subcellularLocation>
        <location evidence="2">Preautophagosomal structure membrane</location>
        <topology evidence="2">Peripheral membrane protein</topology>
    </subcellularLocation>
</comment>
<dbReference type="GO" id="GO:0032266">
    <property type="term" value="F:phosphatidylinositol-3-phosphate binding"/>
    <property type="evidence" value="ECO:0007669"/>
    <property type="project" value="TreeGrafter"/>
</dbReference>
<dbReference type="GO" id="GO:0043495">
    <property type="term" value="F:protein-membrane adaptor activity"/>
    <property type="evidence" value="ECO:0007669"/>
    <property type="project" value="TreeGrafter"/>
</dbReference>
<keyword evidence="6" id="KW-0256">Endoplasmic reticulum</keyword>
<dbReference type="GO" id="GO:0034045">
    <property type="term" value="C:phagophore assembly site membrane"/>
    <property type="evidence" value="ECO:0007669"/>
    <property type="project" value="UniProtKB-SubCell"/>
</dbReference>
<dbReference type="InterPro" id="IPR026849">
    <property type="entry name" value="ATG2"/>
</dbReference>
<evidence type="ECO:0000256" key="11">
    <source>
        <dbReference type="ARBA" id="ARBA00024615"/>
    </source>
</evidence>
<evidence type="ECO:0000256" key="10">
    <source>
        <dbReference type="ARBA" id="ARBA00024479"/>
    </source>
</evidence>
<evidence type="ECO:0000256" key="4">
    <source>
        <dbReference type="ARBA" id="ARBA00018070"/>
    </source>
</evidence>
<keyword evidence="14" id="KW-1185">Reference proteome</keyword>